<protein>
    <recommendedName>
        <fullName evidence="3">Rna-directed dna polymerase from mobile element jockey-like</fullName>
    </recommendedName>
</protein>
<gene>
    <name evidence="1" type="ORF">llap_6963</name>
</gene>
<dbReference type="EMBL" id="KZ505967">
    <property type="protein sequence ID" value="PKU42714.1"/>
    <property type="molecule type" value="Genomic_DNA"/>
</dbReference>
<accession>A0A2I0U9G9</accession>
<dbReference type="AlphaFoldDB" id="A0A2I0U9G9"/>
<name>A0A2I0U9G9_LIMLA</name>
<dbReference type="OrthoDB" id="276744at2759"/>
<reference evidence="2" key="1">
    <citation type="submission" date="2017-11" db="EMBL/GenBank/DDBJ databases">
        <authorList>
            <person name="Lima N.C."/>
            <person name="Parody-Merino A.M."/>
            <person name="Battley P.F."/>
            <person name="Fidler A.E."/>
            <person name="Prosdocimi F."/>
        </authorList>
    </citation>
    <scope>NUCLEOTIDE SEQUENCE [LARGE SCALE GENOMIC DNA]</scope>
</reference>
<evidence type="ECO:0000313" key="1">
    <source>
        <dbReference type="EMBL" id="PKU42714.1"/>
    </source>
</evidence>
<evidence type="ECO:0000313" key="2">
    <source>
        <dbReference type="Proteomes" id="UP000233556"/>
    </source>
</evidence>
<dbReference type="Proteomes" id="UP000233556">
    <property type="component" value="Unassembled WGS sequence"/>
</dbReference>
<reference evidence="2" key="2">
    <citation type="submission" date="2017-12" db="EMBL/GenBank/DDBJ databases">
        <title>Genome sequence of the Bar-tailed Godwit (Limosa lapponica baueri).</title>
        <authorList>
            <person name="Lima N.C.B."/>
            <person name="Parody-Merino A.M."/>
            <person name="Battley P.F."/>
            <person name="Fidler A.E."/>
            <person name="Prosdocimi F."/>
        </authorList>
    </citation>
    <scope>NUCLEOTIDE SEQUENCE [LARGE SCALE GENOMIC DNA]</scope>
</reference>
<keyword evidence="2" id="KW-1185">Reference proteome</keyword>
<proteinExistence type="predicted"/>
<dbReference type="PANTHER" id="PTHR33332">
    <property type="entry name" value="REVERSE TRANSCRIPTASE DOMAIN-CONTAINING PROTEIN"/>
    <property type="match status" value="1"/>
</dbReference>
<dbReference type="PRINTS" id="PR01345">
    <property type="entry name" value="CERVTRCPTASE"/>
</dbReference>
<sequence length="189" mass="21778">MNWMRGQSVPSASLLMTKKWEEWLTHRKTAAIQRDLDKLQSWVERNLMKFNKGKCRVLHLGMNNPMHQYSLGADLLESSSAERDLGVLVDNKLTVSQQCALVDKKANDLLGCTKKSMASRSREVIRPLYSALVKPHLEYCVQFWAPQFNKYRELLQRAQWKATKVIKGMEHLSCEERLREQGNEAGEGS</sequence>
<organism evidence="1 2">
    <name type="scientific">Limosa lapponica baueri</name>
    <dbReference type="NCBI Taxonomy" id="1758121"/>
    <lineage>
        <taxon>Eukaryota</taxon>
        <taxon>Metazoa</taxon>
        <taxon>Chordata</taxon>
        <taxon>Craniata</taxon>
        <taxon>Vertebrata</taxon>
        <taxon>Euteleostomi</taxon>
        <taxon>Archelosauria</taxon>
        <taxon>Archosauria</taxon>
        <taxon>Dinosauria</taxon>
        <taxon>Saurischia</taxon>
        <taxon>Theropoda</taxon>
        <taxon>Coelurosauria</taxon>
        <taxon>Aves</taxon>
        <taxon>Neognathae</taxon>
        <taxon>Neoaves</taxon>
        <taxon>Charadriiformes</taxon>
        <taxon>Scolopacidae</taxon>
        <taxon>Limosa</taxon>
    </lineage>
</organism>
<evidence type="ECO:0008006" key="3">
    <source>
        <dbReference type="Google" id="ProtNLM"/>
    </source>
</evidence>